<evidence type="ECO:0000313" key="2">
    <source>
        <dbReference type="EMBL" id="MCX2725724.1"/>
    </source>
</evidence>
<dbReference type="RefSeq" id="WP_265966863.1">
    <property type="nucleotide sequence ID" value="NZ_JAPEVI010000003.1"/>
</dbReference>
<evidence type="ECO:0008006" key="4">
    <source>
        <dbReference type="Google" id="ProtNLM"/>
    </source>
</evidence>
<feature type="compositionally biased region" description="Basic residues" evidence="1">
    <location>
        <begin position="62"/>
        <end position="75"/>
    </location>
</feature>
<dbReference type="EMBL" id="JAPEVI010000003">
    <property type="protein sequence ID" value="MCX2725724.1"/>
    <property type="molecule type" value="Genomic_DNA"/>
</dbReference>
<feature type="compositionally biased region" description="Basic and acidic residues" evidence="1">
    <location>
        <begin position="1"/>
        <end position="25"/>
    </location>
</feature>
<proteinExistence type="predicted"/>
<feature type="region of interest" description="Disordered" evidence="1">
    <location>
        <begin position="1"/>
        <end position="75"/>
    </location>
</feature>
<dbReference type="Proteomes" id="UP001300261">
    <property type="component" value="Unassembled WGS sequence"/>
</dbReference>
<evidence type="ECO:0000313" key="3">
    <source>
        <dbReference type="Proteomes" id="UP001300261"/>
    </source>
</evidence>
<gene>
    <name evidence="2" type="ORF">ON753_25755</name>
</gene>
<evidence type="ECO:0000256" key="1">
    <source>
        <dbReference type="SAM" id="MobiDB-lite"/>
    </source>
</evidence>
<keyword evidence="3" id="KW-1185">Reference proteome</keyword>
<sequence length="75" mass="8495">MSSDKSIRPRRETAESKAETTKRISQELQQTEADIRDAKTQRLRAARLAMEDTQPEPAPAKRAARKTKTATRSKI</sequence>
<reference evidence="2 3" key="1">
    <citation type="journal article" date="2016" name="Int. J. Syst. Evol. Microbiol.">
        <title>Labrenzia salina sp. nov., isolated from the rhizosphere of the halophyte Arthrocnemum macrostachyum.</title>
        <authorList>
            <person name="Camacho M."/>
            <person name="Redondo-Gomez S."/>
            <person name="Rodriguez-Llorente I."/>
            <person name="Rohde M."/>
            <person name="Sproer C."/>
            <person name="Schumann P."/>
            <person name="Klenk H.P."/>
            <person name="Montero-Calasanz M.D.C."/>
        </authorList>
    </citation>
    <scope>NUCLEOTIDE SEQUENCE [LARGE SCALE GENOMIC DNA]</scope>
    <source>
        <strain evidence="2 3">DSM 29163</strain>
    </source>
</reference>
<name>A0ABT3R8U4_9HYPH</name>
<protein>
    <recommendedName>
        <fullName evidence="4">Transcriptional regulator</fullName>
    </recommendedName>
</protein>
<accession>A0ABT3R8U4</accession>
<organism evidence="2 3">
    <name type="scientific">Roseibium salinum</name>
    <dbReference type="NCBI Taxonomy" id="1604349"/>
    <lineage>
        <taxon>Bacteria</taxon>
        <taxon>Pseudomonadati</taxon>
        <taxon>Pseudomonadota</taxon>
        <taxon>Alphaproteobacteria</taxon>
        <taxon>Hyphomicrobiales</taxon>
        <taxon>Stappiaceae</taxon>
        <taxon>Roseibium</taxon>
    </lineage>
</organism>
<comment type="caution">
    <text evidence="2">The sequence shown here is derived from an EMBL/GenBank/DDBJ whole genome shotgun (WGS) entry which is preliminary data.</text>
</comment>